<organism evidence="1 2">
    <name type="scientific">Acinetobacter proteolyticus</name>
    <dbReference type="NCBI Taxonomy" id="1776741"/>
    <lineage>
        <taxon>Bacteria</taxon>
        <taxon>Pseudomonadati</taxon>
        <taxon>Pseudomonadota</taxon>
        <taxon>Gammaproteobacteria</taxon>
        <taxon>Moraxellales</taxon>
        <taxon>Moraxellaceae</taxon>
        <taxon>Acinetobacter</taxon>
    </lineage>
</organism>
<gene>
    <name evidence="1" type="ORF">ACI8B_50188</name>
</gene>
<evidence type="ECO:0000313" key="1">
    <source>
        <dbReference type="EMBL" id="VXA57703.1"/>
    </source>
</evidence>
<name>A0A653K9N0_9GAMM</name>
<reference evidence="1 2" key="1">
    <citation type="submission" date="2019-10" db="EMBL/GenBank/DDBJ databases">
        <authorList>
            <person name="Karimi E."/>
        </authorList>
    </citation>
    <scope>NUCLEOTIDE SEQUENCE [LARGE SCALE GENOMIC DNA]</scope>
    <source>
        <strain evidence="1">Acinetobacter sp. 8BE</strain>
    </source>
</reference>
<dbReference type="Proteomes" id="UP000430404">
    <property type="component" value="Unassembled WGS sequence"/>
</dbReference>
<accession>A0A653K9N0</accession>
<evidence type="ECO:0000313" key="2">
    <source>
        <dbReference type="Proteomes" id="UP000430404"/>
    </source>
</evidence>
<protein>
    <submittedName>
        <fullName evidence="1">Uncharacterized protein</fullName>
    </submittedName>
</protein>
<proteinExistence type="predicted"/>
<sequence>MWSPLVFPDGWNGIFAIVKVLKSTHYNAQILHIMTNPKTIGRMVFLLAVQYL</sequence>
<dbReference type="AlphaFoldDB" id="A0A653K9N0"/>
<dbReference type="EMBL" id="CABWKZ010000045">
    <property type="protein sequence ID" value="VXA57703.1"/>
    <property type="molecule type" value="Genomic_DNA"/>
</dbReference>